<accession>A0AAE7WTN6</accession>
<sequence length="182" mass="21630">MEQIDMFYQDQPQQTTTRAEYYNPHISEEDRLRQWRYVQAAFGGGPAGSPIRVEKMPKDITNIHEFIIVPNEKQRKEMNELMGDPQDPSDQKYLTMLYTYTTKVGMMVRSFQELAERGGPMGCLNVFTTTNIYESRLLVFWNKNPLEDQEEYTQWLDHIRGNFNKKSRRFYEISSERELYSA</sequence>
<dbReference type="Proteomes" id="UP000827609">
    <property type="component" value="Segment"/>
</dbReference>
<evidence type="ECO:0000313" key="2">
    <source>
        <dbReference type="Proteomes" id="UP000827609"/>
    </source>
</evidence>
<proteinExistence type="predicted"/>
<gene>
    <name evidence="1" type="ORF">pEaSNUABM7_00317</name>
</gene>
<organism evidence="1 2">
    <name type="scientific">Erwinia phage pEa_SNUABM_7</name>
    <dbReference type="NCBI Taxonomy" id="2866695"/>
    <lineage>
        <taxon>Viruses</taxon>
        <taxon>Duplodnaviria</taxon>
        <taxon>Heunggongvirae</taxon>
        <taxon>Uroviricota</taxon>
        <taxon>Caudoviricetes</taxon>
        <taxon>Snuvirus</taxon>
        <taxon>Snuvirus SNUABM7</taxon>
    </lineage>
</organism>
<keyword evidence="2" id="KW-1185">Reference proteome</keyword>
<evidence type="ECO:0000313" key="1">
    <source>
        <dbReference type="EMBL" id="QYW04985.1"/>
    </source>
</evidence>
<name>A0AAE7WTN6_9CAUD</name>
<protein>
    <submittedName>
        <fullName evidence="1">Uncharacterized protein</fullName>
    </submittedName>
</protein>
<reference evidence="1" key="1">
    <citation type="submission" date="2021-06" db="EMBL/GenBank/DDBJ databases">
        <title>Complete genome sequence of Erwinia phage pEa_SNUABM_7.</title>
        <authorList>
            <person name="Kim S.G."/>
            <person name="Park S.C."/>
        </authorList>
    </citation>
    <scope>NUCLEOTIDE SEQUENCE</scope>
</reference>
<dbReference type="EMBL" id="MZ475896">
    <property type="protein sequence ID" value="QYW04985.1"/>
    <property type="molecule type" value="Genomic_DNA"/>
</dbReference>